<evidence type="ECO:0000313" key="3">
    <source>
        <dbReference type="Proteomes" id="UP001553161"/>
    </source>
</evidence>
<proteinExistence type="predicted"/>
<keyword evidence="1" id="KW-0812">Transmembrane</keyword>
<gene>
    <name evidence="2" type="ORF">AB0T83_01530</name>
</gene>
<dbReference type="Proteomes" id="UP001553161">
    <property type="component" value="Unassembled WGS sequence"/>
</dbReference>
<evidence type="ECO:0000313" key="2">
    <source>
        <dbReference type="EMBL" id="MEV8465464.1"/>
    </source>
</evidence>
<keyword evidence="3" id="KW-1185">Reference proteome</keyword>
<accession>A0ABV3L1N1</accession>
<evidence type="ECO:0000256" key="1">
    <source>
        <dbReference type="SAM" id="Phobius"/>
    </source>
</evidence>
<keyword evidence="1" id="KW-1133">Transmembrane helix</keyword>
<organism evidence="2 3">
    <name type="scientific">Meridianimarinicoccus marinus</name>
    <dbReference type="NCBI Taxonomy" id="3231483"/>
    <lineage>
        <taxon>Bacteria</taxon>
        <taxon>Pseudomonadati</taxon>
        <taxon>Pseudomonadota</taxon>
        <taxon>Alphaproteobacteria</taxon>
        <taxon>Rhodobacterales</taxon>
        <taxon>Paracoccaceae</taxon>
        <taxon>Meridianimarinicoccus</taxon>
    </lineage>
</organism>
<feature type="transmembrane region" description="Helical" evidence="1">
    <location>
        <begin position="21"/>
        <end position="41"/>
    </location>
</feature>
<keyword evidence="1" id="KW-0472">Membrane</keyword>
<dbReference type="EMBL" id="JBFBVU010000001">
    <property type="protein sequence ID" value="MEV8465464.1"/>
    <property type="molecule type" value="Genomic_DNA"/>
</dbReference>
<comment type="caution">
    <text evidence="2">The sequence shown here is derived from an EMBL/GenBank/DDBJ whole genome shotgun (WGS) entry which is preliminary data.</text>
</comment>
<sequence>MKPRLTSVFGHRIPSPRATPAGLFWLAALLSVPVFVLLSLLEAVLRWFL</sequence>
<protein>
    <submittedName>
        <fullName evidence="2">Uncharacterized protein</fullName>
    </submittedName>
</protein>
<dbReference type="RefSeq" id="WP_366190951.1">
    <property type="nucleotide sequence ID" value="NZ_JBFBVU010000001.1"/>
</dbReference>
<reference evidence="2 3" key="1">
    <citation type="submission" date="2024-07" db="EMBL/GenBank/DDBJ databases">
        <authorList>
            <person name="Kang M."/>
        </authorList>
    </citation>
    <scope>NUCLEOTIDE SEQUENCE [LARGE SCALE GENOMIC DNA]</scope>
    <source>
        <strain evidence="2 3">DFM31</strain>
    </source>
</reference>
<name>A0ABV3L1N1_9RHOB</name>